<feature type="compositionally biased region" description="Basic and acidic residues" evidence="1">
    <location>
        <begin position="91"/>
        <end position="103"/>
    </location>
</feature>
<protein>
    <submittedName>
        <fullName evidence="2">Uncharacterized protein</fullName>
    </submittedName>
</protein>
<dbReference type="Proteomes" id="UP001304300">
    <property type="component" value="Chromosome"/>
</dbReference>
<reference evidence="2 3" key="1">
    <citation type="submission" date="2023-10" db="EMBL/GenBank/DDBJ databases">
        <title>Rubellicoccus peritrichatus gen. nov., sp. nov., isolated from an algae of coral reef tank.</title>
        <authorList>
            <person name="Luo J."/>
        </authorList>
    </citation>
    <scope>NUCLEOTIDE SEQUENCE [LARGE SCALE GENOMIC DNA]</scope>
    <source>
        <strain evidence="2 3">CR14</strain>
    </source>
</reference>
<dbReference type="AlphaFoldDB" id="A0AAQ3LCG6"/>
<evidence type="ECO:0000313" key="2">
    <source>
        <dbReference type="EMBL" id="WOO43145.1"/>
    </source>
</evidence>
<feature type="region of interest" description="Disordered" evidence="1">
    <location>
        <begin position="84"/>
        <end position="103"/>
    </location>
</feature>
<keyword evidence="3" id="KW-1185">Reference proteome</keyword>
<gene>
    <name evidence="2" type="ORF">RZN69_08570</name>
</gene>
<organism evidence="2 3">
    <name type="scientific">Rubellicoccus peritrichatus</name>
    <dbReference type="NCBI Taxonomy" id="3080537"/>
    <lineage>
        <taxon>Bacteria</taxon>
        <taxon>Pseudomonadati</taxon>
        <taxon>Verrucomicrobiota</taxon>
        <taxon>Opitutia</taxon>
        <taxon>Puniceicoccales</taxon>
        <taxon>Cerasicoccaceae</taxon>
        <taxon>Rubellicoccus</taxon>
    </lineage>
</organism>
<dbReference type="EMBL" id="CP136920">
    <property type="protein sequence ID" value="WOO43145.1"/>
    <property type="molecule type" value="Genomic_DNA"/>
</dbReference>
<sequence length="149" mass="17710">MKSDICFFPEPFWSKTNGWSVCDVDIQSWAKDYPGIDVEIQLRQMHNWLITNPRKANKKDWRKFICHWLGKAYSKAQIPEDYKTTRTFNKPKPEESHTDKEPKGWKEALKFVVGDQLARFKDMPWTHLPISVRTEIRQLLKKMENAQSV</sequence>
<proteinExistence type="predicted"/>
<dbReference type="RefSeq" id="WP_317835684.1">
    <property type="nucleotide sequence ID" value="NZ_CP136920.1"/>
</dbReference>
<evidence type="ECO:0000313" key="3">
    <source>
        <dbReference type="Proteomes" id="UP001304300"/>
    </source>
</evidence>
<accession>A0AAQ3LCG6</accession>
<evidence type="ECO:0000256" key="1">
    <source>
        <dbReference type="SAM" id="MobiDB-lite"/>
    </source>
</evidence>
<dbReference type="KEGG" id="puo:RZN69_08570"/>
<name>A0AAQ3LCG6_9BACT</name>